<keyword evidence="3" id="KW-0716">Sensory transduction</keyword>
<evidence type="ECO:0000256" key="4">
    <source>
        <dbReference type="ARBA" id="ARBA00022692"/>
    </source>
</evidence>
<dbReference type="InterPro" id="IPR004117">
    <property type="entry name" value="7tm6_olfct_rcpt"/>
</dbReference>
<dbReference type="PANTHER" id="PTHR21137">
    <property type="entry name" value="ODORANT RECEPTOR"/>
    <property type="match status" value="1"/>
</dbReference>
<protein>
    <submittedName>
        <fullName evidence="11">Or13a_6 protein</fullName>
    </submittedName>
</protein>
<keyword evidence="7 10" id="KW-0472">Membrane</keyword>
<keyword evidence="6 10" id="KW-1133">Transmembrane helix</keyword>
<dbReference type="GO" id="GO:0007165">
    <property type="term" value="P:signal transduction"/>
    <property type="evidence" value="ECO:0007669"/>
    <property type="project" value="UniProtKB-KW"/>
</dbReference>
<evidence type="ECO:0000256" key="9">
    <source>
        <dbReference type="ARBA" id="ARBA00023224"/>
    </source>
</evidence>
<dbReference type="GO" id="GO:0005549">
    <property type="term" value="F:odorant binding"/>
    <property type="evidence" value="ECO:0007669"/>
    <property type="project" value="InterPro"/>
</dbReference>
<evidence type="ECO:0000256" key="5">
    <source>
        <dbReference type="ARBA" id="ARBA00022725"/>
    </source>
</evidence>
<dbReference type="EMBL" id="GBYB01000552">
    <property type="protein sequence ID" value="JAG70319.1"/>
    <property type="molecule type" value="Transcribed_RNA"/>
</dbReference>
<evidence type="ECO:0000256" key="7">
    <source>
        <dbReference type="ARBA" id="ARBA00023136"/>
    </source>
</evidence>
<evidence type="ECO:0000256" key="6">
    <source>
        <dbReference type="ARBA" id="ARBA00022989"/>
    </source>
</evidence>
<reference evidence="11" key="1">
    <citation type="submission" date="2015-01" db="EMBL/GenBank/DDBJ databases">
        <title>Transcriptome Assembly of Fopius arisanus.</title>
        <authorList>
            <person name="Geib S."/>
        </authorList>
    </citation>
    <scope>NUCLEOTIDE SEQUENCE</scope>
</reference>
<keyword evidence="4 10" id="KW-0812">Transmembrane</keyword>
<dbReference type="GO" id="GO:0004984">
    <property type="term" value="F:olfactory receptor activity"/>
    <property type="evidence" value="ECO:0007669"/>
    <property type="project" value="InterPro"/>
</dbReference>
<sequence>MVDAFALFTLSLMNLIKIILSRRHQTKITSIFHSAVQDWVDTENQKDVRIMIHHAYVGRIVCIVQMIGAYLAVVPMILMHFPSSFETYDSNNDTIIVRSVPVGPKCWLPSDISFTTYLGYYSLICVQLFLLANMFLGVDVFAFGLAMHLCGQFQVLNRSLGEFDGGEPVFEQKIKVSKFARRHYSLLQLADDFEVAFNMLIFFELGANTFNLCISEIILLKAIKMGDAQIITAMIVRVYLLYIQIFMHSYIGENLSSQMEKLHASLYNCPWYSMQSTIVKDMRFIMMRNNVPLHLTAGKICNMDYNNFKGIVKSMFSCFSILRLVLDE</sequence>
<evidence type="ECO:0000256" key="1">
    <source>
        <dbReference type="ARBA" id="ARBA00004651"/>
    </source>
</evidence>
<keyword evidence="5" id="KW-0552">Olfaction</keyword>
<evidence type="ECO:0000313" key="11">
    <source>
        <dbReference type="EMBL" id="JAG70319.1"/>
    </source>
</evidence>
<dbReference type="AlphaFoldDB" id="A0A0C9QIW4"/>
<keyword evidence="2" id="KW-1003">Cell membrane</keyword>
<gene>
    <name evidence="11" type="primary">Or13a_6</name>
    <name evidence="11" type="ORF">g.23956</name>
</gene>
<evidence type="ECO:0000256" key="2">
    <source>
        <dbReference type="ARBA" id="ARBA00022475"/>
    </source>
</evidence>
<evidence type="ECO:0000256" key="10">
    <source>
        <dbReference type="SAM" id="Phobius"/>
    </source>
</evidence>
<evidence type="ECO:0000256" key="3">
    <source>
        <dbReference type="ARBA" id="ARBA00022606"/>
    </source>
</evidence>
<proteinExistence type="predicted"/>
<feature type="transmembrane region" description="Helical" evidence="10">
    <location>
        <begin position="56"/>
        <end position="78"/>
    </location>
</feature>
<dbReference type="PANTHER" id="PTHR21137:SF35">
    <property type="entry name" value="ODORANT RECEPTOR 19A-RELATED"/>
    <property type="match status" value="1"/>
</dbReference>
<dbReference type="Pfam" id="PF02949">
    <property type="entry name" value="7tm_6"/>
    <property type="match status" value="1"/>
</dbReference>
<keyword evidence="8" id="KW-0675">Receptor</keyword>
<evidence type="ECO:0000256" key="8">
    <source>
        <dbReference type="ARBA" id="ARBA00023170"/>
    </source>
</evidence>
<name>A0A0C9QIW4_9HYME</name>
<feature type="transmembrane region" description="Helical" evidence="10">
    <location>
        <begin position="118"/>
        <end position="146"/>
    </location>
</feature>
<organism evidence="11">
    <name type="scientific">Fopius arisanus</name>
    <dbReference type="NCBI Taxonomy" id="64838"/>
    <lineage>
        <taxon>Eukaryota</taxon>
        <taxon>Metazoa</taxon>
        <taxon>Ecdysozoa</taxon>
        <taxon>Arthropoda</taxon>
        <taxon>Hexapoda</taxon>
        <taxon>Insecta</taxon>
        <taxon>Pterygota</taxon>
        <taxon>Neoptera</taxon>
        <taxon>Endopterygota</taxon>
        <taxon>Hymenoptera</taxon>
        <taxon>Apocrita</taxon>
        <taxon>Ichneumonoidea</taxon>
        <taxon>Braconidae</taxon>
        <taxon>Opiinae</taxon>
        <taxon>Fopius</taxon>
    </lineage>
</organism>
<comment type="subcellular location">
    <subcellularLocation>
        <location evidence="1">Cell membrane</location>
        <topology evidence="1">Multi-pass membrane protein</topology>
    </subcellularLocation>
</comment>
<feature type="transmembrane region" description="Helical" evidence="10">
    <location>
        <begin position="230"/>
        <end position="251"/>
    </location>
</feature>
<dbReference type="GO" id="GO:0005886">
    <property type="term" value="C:plasma membrane"/>
    <property type="evidence" value="ECO:0007669"/>
    <property type="project" value="UniProtKB-SubCell"/>
</dbReference>
<accession>A0A0C9QIW4</accession>
<keyword evidence="9" id="KW-0807">Transducer</keyword>